<comment type="subcellular location">
    <subcellularLocation>
        <location evidence="1">Cell membrane</location>
        <topology evidence="1">Multi-pass membrane protein</topology>
    </subcellularLocation>
</comment>
<gene>
    <name evidence="7" type="ORF">L0P03_19895</name>
</gene>
<evidence type="ECO:0000256" key="6">
    <source>
        <dbReference type="SAM" id="Phobius"/>
    </source>
</evidence>
<evidence type="ECO:0000256" key="2">
    <source>
        <dbReference type="ARBA" id="ARBA00022475"/>
    </source>
</evidence>
<feature type="transmembrane region" description="Helical" evidence="6">
    <location>
        <begin position="446"/>
        <end position="464"/>
    </location>
</feature>
<feature type="transmembrane region" description="Helical" evidence="6">
    <location>
        <begin position="201"/>
        <end position="219"/>
    </location>
</feature>
<feature type="transmembrane region" description="Helical" evidence="6">
    <location>
        <begin position="391"/>
        <end position="409"/>
    </location>
</feature>
<evidence type="ECO:0000313" key="7">
    <source>
        <dbReference type="EMBL" id="MCG4962083.1"/>
    </source>
</evidence>
<dbReference type="AlphaFoldDB" id="A0AAW5CIW6"/>
<sequence length="466" mass="53231">MKLIKKIYGICNSPSGTTLASMIARSGNTLFLLPFISKIFPIEYFNIWMLLAVVYSLKDLLDLGLVTNFARLFSYAHGGITNLKCLDGEKMEYPNEELISKIYYVARKVYFYIAIFAFIIILFLGSFALWRPLISIHNSIVWYSWGIVVIAIPLAIYGNIYSSLLLGIGKIAFVKKWDTIFNILSLLSSFLILFYTHSFLLLVLSFYVFNILIVVRNYVFIFRLKLIAPVETLFDHEIWSITKNLAGKNFIAGLSSFGIQRGVEILIGNFANVNLSSSYLFSSRLLEQLKSVSAIFFFPKIQIFASKYIQESKNKLLNCIRKDMLLSSTMLLCGIIFLFLGGWKILKLFGLNVNFISNDIWIWMGLAALLERNVSMFAETFAILTNQIISHIGLIISGIIFLLLTYFLLPQLGIKAIPIAFFISYISFYMEFAIYKLKSVQIKNSFLLFPTYPIIALGLFYCIYTL</sequence>
<reference evidence="7" key="1">
    <citation type="submission" date="2022-01" db="EMBL/GenBank/DDBJ databases">
        <title>Collection of gut derived symbiotic bacterial strains cultured from healthy donors.</title>
        <authorList>
            <person name="Lin H."/>
            <person name="Kohout C."/>
            <person name="Waligurski E."/>
            <person name="Pamer E.G."/>
        </authorList>
    </citation>
    <scope>NUCLEOTIDE SEQUENCE</scope>
    <source>
        <strain evidence="7">DFI.1.149</strain>
    </source>
</reference>
<feature type="transmembrane region" description="Helical" evidence="6">
    <location>
        <begin position="109"/>
        <end position="130"/>
    </location>
</feature>
<dbReference type="PANTHER" id="PTHR30250">
    <property type="entry name" value="PST FAMILY PREDICTED COLANIC ACID TRANSPORTER"/>
    <property type="match status" value="1"/>
</dbReference>
<evidence type="ECO:0000256" key="1">
    <source>
        <dbReference type="ARBA" id="ARBA00004651"/>
    </source>
</evidence>
<dbReference type="Proteomes" id="UP001199750">
    <property type="component" value="Unassembled WGS sequence"/>
</dbReference>
<evidence type="ECO:0000256" key="5">
    <source>
        <dbReference type="ARBA" id="ARBA00023136"/>
    </source>
</evidence>
<dbReference type="RefSeq" id="WP_147349885.1">
    <property type="nucleotide sequence ID" value="NZ_JAHOOV010000043.1"/>
</dbReference>
<keyword evidence="4 6" id="KW-1133">Transmembrane helix</keyword>
<feature type="transmembrane region" description="Helical" evidence="6">
    <location>
        <begin position="142"/>
        <end position="167"/>
    </location>
</feature>
<dbReference type="EMBL" id="JAKNDN010000057">
    <property type="protein sequence ID" value="MCG4962083.1"/>
    <property type="molecule type" value="Genomic_DNA"/>
</dbReference>
<feature type="transmembrane region" description="Helical" evidence="6">
    <location>
        <begin position="324"/>
        <end position="343"/>
    </location>
</feature>
<accession>A0AAW5CIW6</accession>
<name>A0AAW5CIW6_9BACT</name>
<evidence type="ECO:0008006" key="9">
    <source>
        <dbReference type="Google" id="ProtNLM"/>
    </source>
</evidence>
<evidence type="ECO:0000256" key="4">
    <source>
        <dbReference type="ARBA" id="ARBA00022989"/>
    </source>
</evidence>
<evidence type="ECO:0000313" key="8">
    <source>
        <dbReference type="Proteomes" id="UP001199750"/>
    </source>
</evidence>
<dbReference type="GO" id="GO:0005886">
    <property type="term" value="C:plasma membrane"/>
    <property type="evidence" value="ECO:0007669"/>
    <property type="project" value="UniProtKB-SubCell"/>
</dbReference>
<protein>
    <recommendedName>
        <fullName evidence="9">Polysaccharide biosynthesis protein</fullName>
    </recommendedName>
</protein>
<feature type="transmembrane region" description="Helical" evidence="6">
    <location>
        <begin position="179"/>
        <end position="195"/>
    </location>
</feature>
<dbReference type="InterPro" id="IPR050833">
    <property type="entry name" value="Poly_Biosynth_Transport"/>
</dbReference>
<comment type="caution">
    <text evidence="7">The sequence shown here is derived from an EMBL/GenBank/DDBJ whole genome shotgun (WGS) entry which is preliminary data.</text>
</comment>
<keyword evidence="2" id="KW-1003">Cell membrane</keyword>
<keyword evidence="5 6" id="KW-0472">Membrane</keyword>
<dbReference type="PANTHER" id="PTHR30250:SF26">
    <property type="entry name" value="PSMA PROTEIN"/>
    <property type="match status" value="1"/>
</dbReference>
<keyword evidence="3 6" id="KW-0812">Transmembrane</keyword>
<feature type="transmembrane region" description="Helical" evidence="6">
    <location>
        <begin position="415"/>
        <end position="434"/>
    </location>
</feature>
<proteinExistence type="predicted"/>
<evidence type="ECO:0000256" key="3">
    <source>
        <dbReference type="ARBA" id="ARBA00022692"/>
    </source>
</evidence>
<organism evidence="7 8">
    <name type="scientific">Odoribacter splanchnicus</name>
    <dbReference type="NCBI Taxonomy" id="28118"/>
    <lineage>
        <taxon>Bacteria</taxon>
        <taxon>Pseudomonadati</taxon>
        <taxon>Bacteroidota</taxon>
        <taxon>Bacteroidia</taxon>
        <taxon>Bacteroidales</taxon>
        <taxon>Odoribacteraceae</taxon>
        <taxon>Odoribacter</taxon>
    </lineage>
</organism>